<accession>A0A1N7F1R7</accession>
<evidence type="ECO:0000313" key="1">
    <source>
        <dbReference type="EMBL" id="SIR94259.1"/>
    </source>
</evidence>
<evidence type="ECO:0000313" key="2">
    <source>
        <dbReference type="Proteomes" id="UP000186218"/>
    </source>
</evidence>
<evidence type="ECO:0008006" key="3">
    <source>
        <dbReference type="Google" id="ProtNLM"/>
    </source>
</evidence>
<gene>
    <name evidence="1" type="ORF">SAMN05445060_1723</name>
</gene>
<dbReference type="InterPro" id="IPR027417">
    <property type="entry name" value="P-loop_NTPase"/>
</dbReference>
<dbReference type="AlphaFoldDB" id="A0A1N7F1R7"/>
<protein>
    <recommendedName>
        <fullName evidence="3">Adenylate kinase</fullName>
    </recommendedName>
</protein>
<dbReference type="SUPFAM" id="SSF52540">
    <property type="entry name" value="P-loop containing nucleoside triphosphate hydrolases"/>
    <property type="match status" value="1"/>
</dbReference>
<dbReference type="InterPro" id="IPR052922">
    <property type="entry name" value="Cytidylate_Kinase-2"/>
</dbReference>
<dbReference type="RefSeq" id="WP_076478541.1">
    <property type="nucleotide sequence ID" value="NZ_FTNT01000004.1"/>
</dbReference>
<dbReference type="EMBL" id="FTNT01000004">
    <property type="protein sequence ID" value="SIR94259.1"/>
    <property type="molecule type" value="Genomic_DNA"/>
</dbReference>
<sequence>MKRIAVLSRGAAGKSTLAVQLAGLLDVPLIELDALFWQPGPTPTPPEAWQRTHQRLIAHEHWIIDGDLGDHDRQLALRLARADTIIILDFPLRICVPRALYRSRETWDFWRWLVRYRRDSLPRITAAAHRNTRARTYTLRTPSEVDALLADLRKGP</sequence>
<dbReference type="PANTHER" id="PTHR37816:SF2">
    <property type="entry name" value="DNA TOPOLOGY MODULATION PROTEIN FLAR-RELATED PROTEIN"/>
    <property type="match status" value="1"/>
</dbReference>
<dbReference type="OrthoDB" id="3199600at2"/>
<keyword evidence="2" id="KW-1185">Reference proteome</keyword>
<proteinExistence type="predicted"/>
<dbReference type="Proteomes" id="UP000186218">
    <property type="component" value="Unassembled WGS sequence"/>
</dbReference>
<name>A0A1N7F1R7_9NOCA</name>
<dbReference type="PANTHER" id="PTHR37816">
    <property type="entry name" value="YALI0E33011P"/>
    <property type="match status" value="1"/>
</dbReference>
<dbReference type="STRING" id="1344003.SAMN05445060_1723"/>
<reference evidence="1 2" key="1">
    <citation type="submission" date="2017-01" db="EMBL/GenBank/DDBJ databases">
        <authorList>
            <person name="Mah S.A."/>
            <person name="Swanson W.J."/>
            <person name="Moy G.W."/>
            <person name="Vacquier V.D."/>
        </authorList>
    </citation>
    <scope>NUCLEOTIDE SEQUENCE [LARGE SCALE GENOMIC DNA]</scope>
    <source>
        <strain evidence="1 2">CPCC 203464</strain>
    </source>
</reference>
<dbReference type="Gene3D" id="3.40.50.300">
    <property type="entry name" value="P-loop containing nucleotide triphosphate hydrolases"/>
    <property type="match status" value="1"/>
</dbReference>
<organism evidence="1 2">
    <name type="scientific">Williamsia sterculiae</name>
    <dbReference type="NCBI Taxonomy" id="1344003"/>
    <lineage>
        <taxon>Bacteria</taxon>
        <taxon>Bacillati</taxon>
        <taxon>Actinomycetota</taxon>
        <taxon>Actinomycetes</taxon>
        <taxon>Mycobacteriales</taxon>
        <taxon>Nocardiaceae</taxon>
        <taxon>Williamsia</taxon>
    </lineage>
</organism>